<feature type="binding site" evidence="5">
    <location>
        <position position="173"/>
    </location>
    <ligand>
        <name>Fe cation</name>
        <dbReference type="ChEBI" id="CHEBI:24875"/>
    </ligand>
</feature>
<feature type="binding site" evidence="5">
    <location>
        <position position="176"/>
    </location>
    <ligand>
        <name>Zn(2+)</name>
        <dbReference type="ChEBI" id="CHEBI:29105"/>
    </ligand>
</feature>
<keyword evidence="9" id="KW-1185">Reference proteome</keyword>
<evidence type="ECO:0000256" key="2">
    <source>
        <dbReference type="ARBA" id="ARBA00023122"/>
    </source>
</evidence>
<feature type="binding site" evidence="5">
    <location>
        <position position="192"/>
    </location>
    <ligand>
        <name>Zn(2+)</name>
        <dbReference type="ChEBI" id="CHEBI:29105"/>
    </ligand>
</feature>
<dbReference type="Pfam" id="PF00571">
    <property type="entry name" value="CBS"/>
    <property type="match status" value="2"/>
</dbReference>
<sequence length="203" mass="22222">MVIGTKWDVEEEGTAGQLLNDIVLREIMTQDVFILDITSTALEVAQAMKDNNIGSIIVSKDGNPAGIITERDIVHKVMAEDVKPSTMLAEEIMSSPIITVKSSTDVIKASEIMVKSGIRRLGVTNGDDEITGIVTDRDILTVAPGLNTILEDLIEMNREHDIPETAEFGRGICQRCDSYVDSLSPVNGLMLCEDCKEDEGYYD</sequence>
<feature type="domain" description="CBS" evidence="6">
    <location>
        <begin position="28"/>
        <end position="85"/>
    </location>
</feature>
<feature type="binding site" evidence="5">
    <location>
        <position position="173"/>
    </location>
    <ligand>
        <name>Zn(2+)</name>
        <dbReference type="ChEBI" id="CHEBI:29105"/>
    </ligand>
</feature>
<dbReference type="OrthoDB" id="43333at2157"/>
<evidence type="ECO:0000256" key="4">
    <source>
        <dbReference type="PROSITE-ProRule" id="PRU00703"/>
    </source>
</evidence>
<reference evidence="8 9" key="1">
    <citation type="submission" date="2014-07" db="EMBL/GenBank/DDBJ databases">
        <title>Methanogenic archaea and the global carbon cycle.</title>
        <authorList>
            <person name="Henriksen J.R."/>
            <person name="Luke J."/>
            <person name="Reinhart S."/>
            <person name="Benedict M.N."/>
            <person name="Youngblut N.D."/>
            <person name="Metcalf M.E."/>
            <person name="Whitaker R.J."/>
            <person name="Metcalf W.W."/>
        </authorList>
    </citation>
    <scope>NUCLEOTIDE SEQUENCE [LARGE SCALE GENOMIC DNA]</scope>
    <source>
        <strain evidence="8 9">MM1</strain>
    </source>
</reference>
<dbReference type="GO" id="GO:0046872">
    <property type="term" value="F:metal ion binding"/>
    <property type="evidence" value="ECO:0007669"/>
    <property type="project" value="UniProtKB-KW"/>
</dbReference>
<name>A0A0E3WYQ3_METMT</name>
<evidence type="ECO:0000259" key="6">
    <source>
        <dbReference type="PROSITE" id="PS51371"/>
    </source>
</evidence>
<feature type="domain" description="CBS" evidence="6">
    <location>
        <begin position="93"/>
        <end position="153"/>
    </location>
</feature>
<dbReference type="HOGENOM" id="CLU_040681_7_0_2"/>
<feature type="binding site" evidence="5">
    <location>
        <position position="195"/>
    </location>
    <ligand>
        <name>Zn(2+)</name>
        <dbReference type="ChEBI" id="CHEBI:29105"/>
    </ligand>
</feature>
<dbReference type="RefSeq" id="WP_048204328.1">
    <property type="nucleotide sequence ID" value="NZ_CP009518.1"/>
</dbReference>
<dbReference type="InterPro" id="IPR051257">
    <property type="entry name" value="Diverse_CBS-Domain"/>
</dbReference>
<dbReference type="EMBL" id="CP009518">
    <property type="protein sequence ID" value="AKB84074.1"/>
    <property type="molecule type" value="Genomic_DNA"/>
</dbReference>
<dbReference type="Proteomes" id="UP000033048">
    <property type="component" value="Chromosome"/>
</dbReference>
<dbReference type="STRING" id="1434104.MCMEM_0021"/>
<protein>
    <submittedName>
        <fullName evidence="8">Putative manganese-dependent inorganic pyrophosphatase</fullName>
    </submittedName>
</protein>
<feature type="domain" description="ACP-type MB" evidence="7">
    <location>
        <begin position="168"/>
        <end position="202"/>
    </location>
</feature>
<dbReference type="InterPro" id="IPR046342">
    <property type="entry name" value="CBS_dom_sf"/>
</dbReference>
<dbReference type="InterPro" id="IPR044065">
    <property type="entry name" value="ACP_MB"/>
</dbReference>
<keyword evidence="2 4" id="KW-0129">CBS domain</keyword>
<feature type="binding site" evidence="5">
    <location>
        <position position="192"/>
    </location>
    <ligand>
        <name>Fe cation</name>
        <dbReference type="ChEBI" id="CHEBI:24875"/>
    </ligand>
</feature>
<proteinExistence type="predicted"/>
<dbReference type="PANTHER" id="PTHR43080:SF2">
    <property type="entry name" value="CBS DOMAIN-CONTAINING PROTEIN"/>
    <property type="match status" value="1"/>
</dbReference>
<keyword evidence="5" id="KW-0479">Metal-binding</keyword>
<dbReference type="PANTHER" id="PTHR43080">
    <property type="entry name" value="CBS DOMAIN-CONTAINING PROTEIN CBSX3, MITOCHONDRIAL"/>
    <property type="match status" value="1"/>
</dbReference>
<evidence type="ECO:0000256" key="1">
    <source>
        <dbReference type="ARBA" id="ARBA00022605"/>
    </source>
</evidence>
<dbReference type="PROSITE" id="PS51901">
    <property type="entry name" value="ACP_MB"/>
    <property type="match status" value="1"/>
</dbReference>
<keyword evidence="5" id="KW-0408">Iron</keyword>
<keyword evidence="3" id="KW-0486">Methionine biosynthesis</keyword>
<organism evidence="8 9">
    <name type="scientific">Methanococcoides methylutens MM1</name>
    <dbReference type="NCBI Taxonomy" id="1434104"/>
    <lineage>
        <taxon>Archaea</taxon>
        <taxon>Methanobacteriati</taxon>
        <taxon>Methanobacteriota</taxon>
        <taxon>Stenosarchaea group</taxon>
        <taxon>Methanomicrobia</taxon>
        <taxon>Methanosarcinales</taxon>
        <taxon>Methanosarcinaceae</taxon>
        <taxon>Methanococcoides</taxon>
    </lineage>
</organism>
<feature type="binding site" evidence="5">
    <location>
        <position position="195"/>
    </location>
    <ligand>
        <name>Fe cation</name>
        <dbReference type="ChEBI" id="CHEBI:24875"/>
    </ligand>
</feature>
<evidence type="ECO:0000259" key="7">
    <source>
        <dbReference type="PROSITE" id="PS51901"/>
    </source>
</evidence>
<evidence type="ECO:0000313" key="8">
    <source>
        <dbReference type="EMBL" id="AKB84074.1"/>
    </source>
</evidence>
<evidence type="ECO:0000256" key="5">
    <source>
        <dbReference type="PROSITE-ProRule" id="PRU01249"/>
    </source>
</evidence>
<dbReference type="KEGG" id="mmet:MCMEM_0021"/>
<gene>
    <name evidence="8" type="ORF">MCMEM_0021</name>
</gene>
<dbReference type="Gene3D" id="3.10.580.10">
    <property type="entry name" value="CBS-domain"/>
    <property type="match status" value="1"/>
</dbReference>
<evidence type="ECO:0000256" key="3">
    <source>
        <dbReference type="ARBA" id="ARBA00023167"/>
    </source>
</evidence>
<evidence type="ECO:0000313" key="9">
    <source>
        <dbReference type="Proteomes" id="UP000033048"/>
    </source>
</evidence>
<dbReference type="AlphaFoldDB" id="A0A0E3WYQ3"/>
<accession>A0A0E3WYQ3</accession>
<feature type="binding site" evidence="5">
    <location>
        <position position="176"/>
    </location>
    <ligand>
        <name>Fe cation</name>
        <dbReference type="ChEBI" id="CHEBI:24875"/>
    </ligand>
</feature>
<dbReference type="SMART" id="SM00116">
    <property type="entry name" value="CBS"/>
    <property type="match status" value="2"/>
</dbReference>
<dbReference type="PROSITE" id="PS51371">
    <property type="entry name" value="CBS"/>
    <property type="match status" value="2"/>
</dbReference>
<dbReference type="GeneID" id="24892483"/>
<keyword evidence="1" id="KW-0028">Amino-acid biosynthesis</keyword>
<dbReference type="InterPro" id="IPR000644">
    <property type="entry name" value="CBS_dom"/>
</dbReference>
<dbReference type="GO" id="GO:0009086">
    <property type="term" value="P:methionine biosynthetic process"/>
    <property type="evidence" value="ECO:0007669"/>
    <property type="project" value="UniProtKB-KW"/>
</dbReference>
<keyword evidence="5" id="KW-0862">Zinc</keyword>
<dbReference type="SUPFAM" id="SSF54631">
    <property type="entry name" value="CBS-domain pair"/>
    <property type="match status" value="1"/>
</dbReference>